<evidence type="ECO:0000313" key="4">
    <source>
        <dbReference type="Proteomes" id="UP001189429"/>
    </source>
</evidence>
<reference evidence="3" key="1">
    <citation type="submission" date="2023-10" db="EMBL/GenBank/DDBJ databases">
        <authorList>
            <person name="Chen Y."/>
            <person name="Shah S."/>
            <person name="Dougan E. K."/>
            <person name="Thang M."/>
            <person name="Chan C."/>
        </authorList>
    </citation>
    <scope>NUCLEOTIDE SEQUENCE [LARGE SCALE GENOMIC DNA]</scope>
</reference>
<evidence type="ECO:0000256" key="2">
    <source>
        <dbReference type="SAM" id="MobiDB-lite"/>
    </source>
</evidence>
<accession>A0ABN9V1B4</accession>
<protein>
    <submittedName>
        <fullName evidence="3">Uncharacterized protein</fullName>
    </submittedName>
</protein>
<keyword evidence="4" id="KW-1185">Reference proteome</keyword>
<organism evidence="3 4">
    <name type="scientific">Prorocentrum cordatum</name>
    <dbReference type="NCBI Taxonomy" id="2364126"/>
    <lineage>
        <taxon>Eukaryota</taxon>
        <taxon>Sar</taxon>
        <taxon>Alveolata</taxon>
        <taxon>Dinophyceae</taxon>
        <taxon>Prorocentrales</taxon>
        <taxon>Prorocentraceae</taxon>
        <taxon>Prorocentrum</taxon>
    </lineage>
</organism>
<feature type="compositionally biased region" description="Basic and acidic residues" evidence="2">
    <location>
        <begin position="106"/>
        <end position="115"/>
    </location>
</feature>
<comment type="caution">
    <text evidence="3">The sequence shown here is derived from an EMBL/GenBank/DDBJ whole genome shotgun (WGS) entry which is preliminary data.</text>
</comment>
<keyword evidence="1" id="KW-0175">Coiled coil</keyword>
<evidence type="ECO:0000256" key="1">
    <source>
        <dbReference type="SAM" id="Coils"/>
    </source>
</evidence>
<feature type="compositionally biased region" description="Basic and acidic residues" evidence="2">
    <location>
        <begin position="59"/>
        <end position="72"/>
    </location>
</feature>
<gene>
    <name evidence="3" type="ORF">PCOR1329_LOCUS53574</name>
</gene>
<dbReference type="Proteomes" id="UP001189429">
    <property type="component" value="Unassembled WGS sequence"/>
</dbReference>
<proteinExistence type="predicted"/>
<feature type="non-terminal residue" evidence="3">
    <location>
        <position position="1"/>
    </location>
</feature>
<name>A0ABN9V1B4_9DINO</name>
<feature type="compositionally biased region" description="Basic and acidic residues" evidence="2">
    <location>
        <begin position="15"/>
        <end position="36"/>
    </location>
</feature>
<sequence length="574" mass="64908">EMIHVEQETPQPEEIEQHETPKPEEPPKDESPKEPAWESWMQGGHGQGSYHVRGQGAAEEERLQAPDSRDHTPQVTKKKGSIPDVPETDDELMGDAGAAHAPCSDAKGDDNKKGDSSYWADVSEMVRPPATGPLKGPTVCPSSSRDYTVDSAEGIMEKAGVGTSCKAMASVQVPQWGPTSDMKAIEKQIDEMAKQAKQQQVLMREMAEKSLPADVAKEMRELKVALENNNIVSRSDIYQKYQRHLQSLPEEEKKKHKGTTIQKRQFRLEWAKLRLTEMEKKYFHYKSYETVNTRTGTYMSFSRVVQEEGGHHDEANVIAARNYCSSCALLGDDWVYWDPMSQRQKFLYIEISQRQEMREKWEIFTQFNSAGASGQPIIGNGQTPTIGDGQTPGNGLPAIGIETPAEEGAPPSKRRKTAGALTEVKQEPPEEPREEPKQSEKKVLTEEEKQFKRDLLKAENSARALVSKYTLAMGGADTVKNAVKSKQEWKWLADNDAEQKRYQERIDEVMNSKPPFFERLLTEDTKEVKKGISSENLLNEYRNIAKRMTEPITKLQQFHKKIMENHATEKKFVG</sequence>
<feature type="region of interest" description="Disordered" evidence="2">
    <location>
        <begin position="372"/>
        <end position="446"/>
    </location>
</feature>
<evidence type="ECO:0000313" key="3">
    <source>
        <dbReference type="EMBL" id="CAK0866379.1"/>
    </source>
</evidence>
<feature type="coiled-coil region" evidence="1">
    <location>
        <begin position="182"/>
        <end position="209"/>
    </location>
</feature>
<feature type="region of interest" description="Disordered" evidence="2">
    <location>
        <begin position="1"/>
        <end position="146"/>
    </location>
</feature>
<feature type="compositionally biased region" description="Basic and acidic residues" evidence="2">
    <location>
        <begin position="424"/>
        <end position="446"/>
    </location>
</feature>
<dbReference type="EMBL" id="CAUYUJ010016529">
    <property type="protein sequence ID" value="CAK0866379.1"/>
    <property type="molecule type" value="Genomic_DNA"/>
</dbReference>